<evidence type="ECO:0000313" key="2">
    <source>
        <dbReference type="Proteomes" id="UP000648482"/>
    </source>
</evidence>
<keyword evidence="2" id="KW-1185">Reference proteome</keyword>
<organism evidence="1 2">
    <name type="scientific">Pseudoalteromonas aliena SW19</name>
    <dbReference type="NCBI Taxonomy" id="1314866"/>
    <lineage>
        <taxon>Bacteria</taxon>
        <taxon>Pseudomonadati</taxon>
        <taxon>Pseudomonadota</taxon>
        <taxon>Gammaproteobacteria</taxon>
        <taxon>Alteromonadales</taxon>
        <taxon>Pseudoalteromonadaceae</taxon>
        <taxon>Pseudoalteromonas</taxon>
    </lineage>
</organism>
<proteinExistence type="predicted"/>
<dbReference type="EMBL" id="AQGU01000025">
    <property type="protein sequence ID" value="MBE0359993.1"/>
    <property type="molecule type" value="Genomic_DNA"/>
</dbReference>
<reference evidence="1 2" key="1">
    <citation type="submission" date="2015-06" db="EMBL/GenBank/DDBJ databases">
        <title>Genome sequence of Pseudoalteromonas aliena.</title>
        <authorList>
            <person name="Xie B.-B."/>
            <person name="Rong J.-C."/>
            <person name="Qin Q.-L."/>
            <person name="Zhang Y.-Z."/>
        </authorList>
    </citation>
    <scope>NUCLEOTIDE SEQUENCE [LARGE SCALE GENOMIC DNA]</scope>
    <source>
        <strain evidence="1 2">SW19</strain>
    </source>
</reference>
<gene>
    <name evidence="1" type="ORF">PALI_a1330</name>
</gene>
<dbReference type="Proteomes" id="UP000648482">
    <property type="component" value="Unassembled WGS sequence"/>
</dbReference>
<protein>
    <submittedName>
        <fullName evidence="1">Uncharacterized protein</fullName>
    </submittedName>
</protein>
<sequence length="41" mass="4511">MVKPLTLSGLTLLAKHAGLVYFSTPILFSGYKANLFNLKSR</sequence>
<comment type="caution">
    <text evidence="1">The sequence shown here is derived from an EMBL/GenBank/DDBJ whole genome shotgun (WGS) entry which is preliminary data.</text>
</comment>
<name>A0ABR9E0T8_9GAMM</name>
<accession>A0ABR9E0T8</accession>
<evidence type="ECO:0000313" key="1">
    <source>
        <dbReference type="EMBL" id="MBE0359993.1"/>
    </source>
</evidence>